<dbReference type="Pfam" id="PF01323">
    <property type="entry name" value="DSBA"/>
    <property type="match status" value="1"/>
</dbReference>
<dbReference type="GO" id="GO:0016491">
    <property type="term" value="F:oxidoreductase activity"/>
    <property type="evidence" value="ECO:0007669"/>
    <property type="project" value="InterPro"/>
</dbReference>
<protein>
    <submittedName>
        <fullName evidence="2">Putative dithiol-disulfide isomerase involved in polyketide biosynthesis</fullName>
    </submittedName>
</protein>
<dbReference type="AlphaFoldDB" id="W5Y2R2"/>
<name>W5Y2R2_9CORY</name>
<dbReference type="InterPro" id="IPR001853">
    <property type="entry name" value="DSBA-like_thioredoxin_dom"/>
</dbReference>
<keyword evidence="3" id="KW-1185">Reference proteome</keyword>
<dbReference type="Gene3D" id="3.40.30.10">
    <property type="entry name" value="Glutaredoxin"/>
    <property type="match status" value="1"/>
</dbReference>
<dbReference type="SUPFAM" id="SSF52833">
    <property type="entry name" value="Thioredoxin-like"/>
    <property type="match status" value="1"/>
</dbReference>
<evidence type="ECO:0000259" key="1">
    <source>
        <dbReference type="Pfam" id="PF01323"/>
    </source>
</evidence>
<keyword evidence="2" id="KW-0413">Isomerase</keyword>
<dbReference type="InterPro" id="IPR036249">
    <property type="entry name" value="Thioredoxin-like_sf"/>
</dbReference>
<dbReference type="PANTHER" id="PTHR13887:SF41">
    <property type="entry name" value="THIOREDOXIN SUPERFAMILY PROTEIN"/>
    <property type="match status" value="1"/>
</dbReference>
<dbReference type="PATRIC" id="fig|1224164.3.peg.2170"/>
<organism evidence="2 3">
    <name type="scientific">Corynebacterium vitaeruminis DSM 20294</name>
    <dbReference type="NCBI Taxonomy" id="1224164"/>
    <lineage>
        <taxon>Bacteria</taxon>
        <taxon>Bacillati</taxon>
        <taxon>Actinomycetota</taxon>
        <taxon>Actinomycetes</taxon>
        <taxon>Mycobacteriales</taxon>
        <taxon>Corynebacteriaceae</taxon>
        <taxon>Corynebacterium</taxon>
    </lineage>
</organism>
<dbReference type="RefSeq" id="WP_025253528.1">
    <property type="nucleotide sequence ID" value="NZ_CP004353.1"/>
</dbReference>
<proteinExistence type="predicted"/>
<dbReference type="Proteomes" id="UP000019222">
    <property type="component" value="Chromosome"/>
</dbReference>
<dbReference type="PANTHER" id="PTHR13887">
    <property type="entry name" value="GLUTATHIONE S-TRANSFERASE KAPPA"/>
    <property type="match status" value="1"/>
</dbReference>
<feature type="domain" description="DSBA-like thioredoxin" evidence="1">
    <location>
        <begin position="3"/>
        <end position="204"/>
    </location>
</feature>
<dbReference type="eggNOG" id="COG2761">
    <property type="taxonomic scope" value="Bacteria"/>
</dbReference>
<gene>
    <name evidence="2" type="ORF">B843_10780</name>
</gene>
<dbReference type="STRING" id="1224164.B843_10780"/>
<dbReference type="HOGENOM" id="CLU_069253_0_2_11"/>
<dbReference type="EMBL" id="CP004353">
    <property type="protein sequence ID" value="AHI23536.1"/>
    <property type="molecule type" value="Genomic_DNA"/>
</dbReference>
<dbReference type="CDD" id="cd03024">
    <property type="entry name" value="DsbA_FrnE"/>
    <property type="match status" value="1"/>
</dbReference>
<sequence>MRIDLWSDVVCPFCLIGERHLELALEKFPHREDVEVVWHSFELDPTAPARIPGTLVEMISAKYGTSPEQSRRSQEDIARRAHEVGLEFNWEQAKPGNTFNAHRLIHLAAGRGLADEAAKAFITAYFTDGVAIGENAALREVAIKAGLPADEVDRVLASEEFADAVRGDEQQARALGINAVPFFLFENKWAVSGAQPVEVFVQALNTVWEETHKAPGFVTLDASDAPACGPEGC</sequence>
<dbReference type="GO" id="GO:0016853">
    <property type="term" value="F:isomerase activity"/>
    <property type="evidence" value="ECO:0007669"/>
    <property type="project" value="UniProtKB-KW"/>
</dbReference>
<evidence type="ECO:0000313" key="2">
    <source>
        <dbReference type="EMBL" id="AHI23536.1"/>
    </source>
</evidence>
<reference evidence="2 3" key="1">
    <citation type="submission" date="2013-02" db="EMBL/GenBank/DDBJ databases">
        <title>The complete genome sequence of Corynebacterium vitaeruminis DSM 20294.</title>
        <authorList>
            <person name="Ruckert C."/>
            <person name="Albersmeier A."/>
            <person name="Kalinowski J."/>
        </authorList>
    </citation>
    <scope>NUCLEOTIDE SEQUENCE [LARGE SCALE GENOMIC DNA]</scope>
    <source>
        <strain evidence="3">ATCC 10234</strain>
    </source>
</reference>
<dbReference type="KEGG" id="cvt:B843_10780"/>
<evidence type="ECO:0000313" key="3">
    <source>
        <dbReference type="Proteomes" id="UP000019222"/>
    </source>
</evidence>
<accession>W5Y2R2</accession>